<dbReference type="Pfam" id="PF00072">
    <property type="entry name" value="Response_reg"/>
    <property type="match status" value="1"/>
</dbReference>
<feature type="domain" description="Histidine kinase" evidence="10">
    <location>
        <begin position="280"/>
        <end position="474"/>
    </location>
</feature>
<dbReference type="InterPro" id="IPR039420">
    <property type="entry name" value="WalR-like"/>
</dbReference>
<dbReference type="Gene3D" id="3.40.50.2300">
    <property type="match status" value="1"/>
</dbReference>
<dbReference type="PROSITE" id="PS50109">
    <property type="entry name" value="HIS_KIN"/>
    <property type="match status" value="1"/>
</dbReference>
<dbReference type="InterPro" id="IPR005467">
    <property type="entry name" value="His_kinase_dom"/>
</dbReference>
<dbReference type="Gene3D" id="1.10.287.130">
    <property type="match status" value="1"/>
</dbReference>
<dbReference type="PROSITE" id="PS50110">
    <property type="entry name" value="RESPONSE_REGULATORY"/>
    <property type="match status" value="1"/>
</dbReference>
<dbReference type="CDD" id="cd00130">
    <property type="entry name" value="PAS"/>
    <property type="match status" value="1"/>
</dbReference>
<dbReference type="PANTHER" id="PTHR48111">
    <property type="entry name" value="REGULATOR OF RPOS"/>
    <property type="match status" value="1"/>
</dbReference>
<evidence type="ECO:0000256" key="8">
    <source>
        <dbReference type="PROSITE-ProRule" id="PRU00169"/>
    </source>
</evidence>
<keyword evidence="13" id="KW-0808">Transferase</keyword>
<dbReference type="Pfam" id="PF08447">
    <property type="entry name" value="PAS_3"/>
    <property type="match status" value="1"/>
</dbReference>
<dbReference type="GO" id="GO:0000155">
    <property type="term" value="F:phosphorelay sensor kinase activity"/>
    <property type="evidence" value="ECO:0007669"/>
    <property type="project" value="InterPro"/>
</dbReference>
<evidence type="ECO:0000256" key="4">
    <source>
        <dbReference type="ARBA" id="ARBA00023012"/>
    </source>
</evidence>
<keyword evidence="6" id="KW-0238">DNA-binding</keyword>
<feature type="region of interest" description="Disordered" evidence="9">
    <location>
        <begin position="463"/>
        <end position="489"/>
    </location>
</feature>
<dbReference type="KEGG" id="dvl:Dvul_2459"/>
<gene>
    <name evidence="13" type="ordered locus">Dvul_2459</name>
</gene>
<dbReference type="CDD" id="cd00082">
    <property type="entry name" value="HisKA"/>
    <property type="match status" value="1"/>
</dbReference>
<accession>A0A0H3AAR0</accession>
<dbReference type="EMBL" id="CP000527">
    <property type="protein sequence ID" value="ABM29475.1"/>
    <property type="molecule type" value="Genomic_DNA"/>
</dbReference>
<dbReference type="SUPFAM" id="SSF47384">
    <property type="entry name" value="Homodimeric domain of signal transducing histidine kinase"/>
    <property type="match status" value="1"/>
</dbReference>
<dbReference type="InterPro" id="IPR036890">
    <property type="entry name" value="HATPase_C_sf"/>
</dbReference>
<dbReference type="SUPFAM" id="SSF52172">
    <property type="entry name" value="CheY-like"/>
    <property type="match status" value="1"/>
</dbReference>
<keyword evidence="7" id="KW-0804">Transcription</keyword>
<dbReference type="InterPro" id="IPR035965">
    <property type="entry name" value="PAS-like_dom_sf"/>
</dbReference>
<reference evidence="14" key="1">
    <citation type="journal article" date="2009" name="Environ. Microbiol.">
        <title>Contribution of mobile genetic elements to Desulfovibrio vulgaris genome plasticity.</title>
        <authorList>
            <person name="Walker C.B."/>
            <person name="Stolyar S."/>
            <person name="Chivian D."/>
            <person name="Pinel N."/>
            <person name="Gabster J.A."/>
            <person name="Dehal P.S."/>
            <person name="He Z."/>
            <person name="Yang Z.K."/>
            <person name="Yen H.C."/>
            <person name="Zhou J."/>
            <person name="Wall J.D."/>
            <person name="Hazen T.C."/>
            <person name="Arkin A.P."/>
            <person name="Stahl D.A."/>
        </authorList>
    </citation>
    <scope>NUCLEOTIDE SEQUENCE [LARGE SCALE GENOMIC DNA]</scope>
    <source>
        <strain evidence="14">DP4</strain>
    </source>
</reference>
<proteinExistence type="predicted"/>
<feature type="domain" description="PAS" evidence="12">
    <location>
        <begin position="136"/>
        <end position="208"/>
    </location>
</feature>
<dbReference type="RefSeq" id="WP_011792863.1">
    <property type="nucleotide sequence ID" value="NC_008751.1"/>
</dbReference>
<evidence type="ECO:0000256" key="9">
    <source>
        <dbReference type="SAM" id="MobiDB-lite"/>
    </source>
</evidence>
<evidence type="ECO:0000256" key="7">
    <source>
        <dbReference type="ARBA" id="ARBA00023163"/>
    </source>
</evidence>
<dbReference type="GO" id="GO:0006355">
    <property type="term" value="P:regulation of DNA-templated transcription"/>
    <property type="evidence" value="ECO:0007669"/>
    <property type="project" value="TreeGrafter"/>
</dbReference>
<dbReference type="GO" id="GO:0000976">
    <property type="term" value="F:transcription cis-regulatory region binding"/>
    <property type="evidence" value="ECO:0007669"/>
    <property type="project" value="TreeGrafter"/>
</dbReference>
<dbReference type="HOGENOM" id="CLU_000445_114_57_7"/>
<dbReference type="Proteomes" id="UP000009173">
    <property type="component" value="Chromosome"/>
</dbReference>
<evidence type="ECO:0000256" key="5">
    <source>
        <dbReference type="ARBA" id="ARBA00023015"/>
    </source>
</evidence>
<dbReference type="SMART" id="SM00448">
    <property type="entry name" value="REC"/>
    <property type="match status" value="1"/>
</dbReference>
<dbReference type="InterPro" id="IPR011006">
    <property type="entry name" value="CheY-like_superfamily"/>
</dbReference>
<evidence type="ECO:0000256" key="3">
    <source>
        <dbReference type="ARBA" id="ARBA00022553"/>
    </source>
</evidence>
<dbReference type="GO" id="GO:0005829">
    <property type="term" value="C:cytosol"/>
    <property type="evidence" value="ECO:0007669"/>
    <property type="project" value="TreeGrafter"/>
</dbReference>
<dbReference type="GO" id="GO:0032993">
    <property type="term" value="C:protein-DNA complex"/>
    <property type="evidence" value="ECO:0007669"/>
    <property type="project" value="TreeGrafter"/>
</dbReference>
<dbReference type="SMART" id="SM00091">
    <property type="entry name" value="PAS"/>
    <property type="match status" value="1"/>
</dbReference>
<dbReference type="AlphaFoldDB" id="A0A0H3AAR0"/>
<keyword evidence="3 8" id="KW-0597">Phosphoprotein</keyword>
<dbReference type="InterPro" id="IPR001789">
    <property type="entry name" value="Sig_transdc_resp-reg_receiver"/>
</dbReference>
<protein>
    <recommendedName>
        <fullName evidence="2">histidine kinase</fullName>
        <ecNumber evidence="2">2.7.13.3</ecNumber>
    </recommendedName>
</protein>
<evidence type="ECO:0000256" key="2">
    <source>
        <dbReference type="ARBA" id="ARBA00012438"/>
    </source>
</evidence>
<name>A0A0H3AAR0_NITV4</name>
<dbReference type="EC" id="2.7.13.3" evidence="2"/>
<dbReference type="InterPro" id="IPR003661">
    <property type="entry name" value="HisK_dim/P_dom"/>
</dbReference>
<keyword evidence="4" id="KW-0902">Two-component regulatory system</keyword>
<feature type="compositionally biased region" description="Basic and acidic residues" evidence="9">
    <location>
        <begin position="480"/>
        <end position="489"/>
    </location>
</feature>
<keyword evidence="13" id="KW-0418">Kinase</keyword>
<dbReference type="Gene3D" id="3.30.450.20">
    <property type="entry name" value="PAS domain"/>
    <property type="match status" value="1"/>
</dbReference>
<sequence>MQNGATPPHILTVEDDESLRASVVAWLEDAGYVVSEAGDALKALEVIQRSPPDLILLDLGIPGISGEDLLAMLNDRHPDLPVVVVSGRAEIGDAIAAFRLGAWDYLTKPLPDLDMLGVTITNCLERKRLRTLLHSAEMRYQELVQHLPVLVFALDEALNLTFINNSVRSLLGWSAHEALAVPGWFVANLHPDDAPQVRAAFSQALRSPAGAFGLEFRFMHSGGYPVPLQARFTYEPSPRPDSGMPGRIEGVLVDLTERMFIERLLGQQTRLNTLAAVTDEVAHEFRNPVFALAGFARALKRRCPEAPEADVILEEAAKLEGLIDGIHARLMPVAHPHRPCRIDEVAGFCVDMMRPIAMRRAFRLGFEAAPGLPPVVTDEDLVAQLLLALLTTAFDNGSPGGLTQIAIHPGESGQRLTVSFPPATAHAQAEADDVSGYARSLAVAYRLASRLGFALTTDKDDGTTSFILDVPERPVSTPKPRQERPAAPD</sequence>
<dbReference type="SUPFAM" id="SSF55874">
    <property type="entry name" value="ATPase domain of HSP90 chaperone/DNA topoisomerase II/histidine kinase"/>
    <property type="match status" value="1"/>
</dbReference>
<dbReference type="GO" id="GO:0000156">
    <property type="term" value="F:phosphorelay response regulator activity"/>
    <property type="evidence" value="ECO:0007669"/>
    <property type="project" value="TreeGrafter"/>
</dbReference>
<dbReference type="PANTHER" id="PTHR48111:SF1">
    <property type="entry name" value="TWO-COMPONENT RESPONSE REGULATOR ORR33"/>
    <property type="match status" value="1"/>
</dbReference>
<evidence type="ECO:0000256" key="6">
    <source>
        <dbReference type="ARBA" id="ARBA00023125"/>
    </source>
</evidence>
<evidence type="ECO:0000313" key="14">
    <source>
        <dbReference type="Proteomes" id="UP000009173"/>
    </source>
</evidence>
<evidence type="ECO:0000259" key="12">
    <source>
        <dbReference type="PROSITE" id="PS50112"/>
    </source>
</evidence>
<feature type="modified residue" description="4-aspartylphosphate" evidence="8">
    <location>
        <position position="58"/>
    </location>
</feature>
<feature type="domain" description="Response regulatory" evidence="11">
    <location>
        <begin position="9"/>
        <end position="123"/>
    </location>
</feature>
<evidence type="ECO:0000256" key="1">
    <source>
        <dbReference type="ARBA" id="ARBA00000085"/>
    </source>
</evidence>
<comment type="catalytic activity">
    <reaction evidence="1">
        <text>ATP + protein L-histidine = ADP + protein N-phospho-L-histidine.</text>
        <dbReference type="EC" id="2.7.13.3"/>
    </reaction>
</comment>
<organism evidence="13 14">
    <name type="scientific">Nitratidesulfovibrio vulgaris (strain DP4)</name>
    <name type="common">Desulfovibrio vulgaris</name>
    <dbReference type="NCBI Taxonomy" id="391774"/>
    <lineage>
        <taxon>Bacteria</taxon>
        <taxon>Pseudomonadati</taxon>
        <taxon>Thermodesulfobacteriota</taxon>
        <taxon>Desulfovibrionia</taxon>
        <taxon>Desulfovibrionales</taxon>
        <taxon>Desulfovibrionaceae</taxon>
        <taxon>Nitratidesulfovibrio</taxon>
    </lineage>
</organism>
<evidence type="ECO:0000259" key="10">
    <source>
        <dbReference type="PROSITE" id="PS50109"/>
    </source>
</evidence>
<dbReference type="NCBIfam" id="TIGR00229">
    <property type="entry name" value="sensory_box"/>
    <property type="match status" value="1"/>
</dbReference>
<evidence type="ECO:0000313" key="13">
    <source>
        <dbReference type="EMBL" id="ABM29475.1"/>
    </source>
</evidence>
<dbReference type="SUPFAM" id="SSF55785">
    <property type="entry name" value="PYP-like sensor domain (PAS domain)"/>
    <property type="match status" value="1"/>
</dbReference>
<dbReference type="PROSITE" id="PS50112">
    <property type="entry name" value="PAS"/>
    <property type="match status" value="1"/>
</dbReference>
<evidence type="ECO:0000259" key="11">
    <source>
        <dbReference type="PROSITE" id="PS50110"/>
    </source>
</evidence>
<dbReference type="InterPro" id="IPR000014">
    <property type="entry name" value="PAS"/>
</dbReference>
<dbReference type="InterPro" id="IPR036097">
    <property type="entry name" value="HisK_dim/P_sf"/>
</dbReference>
<dbReference type="InterPro" id="IPR013655">
    <property type="entry name" value="PAS_fold_3"/>
</dbReference>
<keyword evidence="5" id="KW-0805">Transcription regulation</keyword>